<keyword evidence="3" id="KW-1185">Reference proteome</keyword>
<evidence type="ECO:0000313" key="3">
    <source>
        <dbReference type="Proteomes" id="UP000005631"/>
    </source>
</evidence>
<dbReference type="KEGG" id="oho:Oweho_3412"/>
<dbReference type="AlphaFoldDB" id="G8R5P5"/>
<evidence type="ECO:0000256" key="1">
    <source>
        <dbReference type="SAM" id="MobiDB-lite"/>
    </source>
</evidence>
<dbReference type="EMBL" id="CP003156">
    <property type="protein sequence ID" value="AEV34361.1"/>
    <property type="molecule type" value="Genomic_DNA"/>
</dbReference>
<name>G8R5P5_OWEHD</name>
<sequence length="110" mass="12556">MFTEEFPSGVRMVGIMLFGGTETLVFHEGKTHLHLSRHCFAHVYAEDPLALLPDESVVAGEIIRMEESCTFEFDENDLPVKIWSTYGYRRKPGDPLEYKTSSQEVMGKLQ</sequence>
<evidence type="ECO:0000313" key="2">
    <source>
        <dbReference type="EMBL" id="AEV34361.1"/>
    </source>
</evidence>
<organism evidence="2 3">
    <name type="scientific">Owenweeksia hongkongensis (strain DSM 17368 / CIP 108786 / JCM 12287 / NRRL B-23963 / UST20020801)</name>
    <dbReference type="NCBI Taxonomy" id="926562"/>
    <lineage>
        <taxon>Bacteria</taxon>
        <taxon>Pseudomonadati</taxon>
        <taxon>Bacteroidota</taxon>
        <taxon>Flavobacteriia</taxon>
        <taxon>Flavobacteriales</taxon>
        <taxon>Owenweeksiaceae</taxon>
        <taxon>Owenweeksia</taxon>
    </lineage>
</organism>
<gene>
    <name evidence="2" type="ordered locus">Oweho_3412</name>
</gene>
<dbReference type="Proteomes" id="UP000005631">
    <property type="component" value="Chromosome"/>
</dbReference>
<protein>
    <submittedName>
        <fullName evidence="2">Uncharacterized protein</fullName>
    </submittedName>
</protein>
<dbReference type="RefSeq" id="WP_014203708.1">
    <property type="nucleotide sequence ID" value="NC_016599.1"/>
</dbReference>
<accession>G8R5P5</accession>
<proteinExistence type="predicted"/>
<dbReference type="HOGENOM" id="CLU_2168435_0_0_10"/>
<feature type="region of interest" description="Disordered" evidence="1">
    <location>
        <begin position="91"/>
        <end position="110"/>
    </location>
</feature>
<reference evidence="2 3" key="1">
    <citation type="journal article" date="2012" name="Stand. Genomic Sci.">
        <title>Genome sequence of the orange-pigmented seawater bacterium Owenweeksia hongkongensis type strain (UST20020801(T)).</title>
        <authorList>
            <person name="Riedel T."/>
            <person name="Held B."/>
            <person name="Nolan M."/>
            <person name="Lucas S."/>
            <person name="Lapidus A."/>
            <person name="Tice H."/>
            <person name="Del Rio T.G."/>
            <person name="Cheng J.F."/>
            <person name="Han C."/>
            <person name="Tapia R."/>
            <person name="Goodwin L.A."/>
            <person name="Pitluck S."/>
            <person name="Liolios K."/>
            <person name="Mavromatis K."/>
            <person name="Pagani I."/>
            <person name="Ivanova N."/>
            <person name="Mikhailova N."/>
            <person name="Pati A."/>
            <person name="Chen A."/>
            <person name="Palaniappan K."/>
            <person name="Rohde M."/>
            <person name="Tindall B.J."/>
            <person name="Detter J.C."/>
            <person name="Goker M."/>
            <person name="Woyke T."/>
            <person name="Bristow J."/>
            <person name="Eisen J.A."/>
            <person name="Markowitz V."/>
            <person name="Hugenholtz P."/>
            <person name="Klenk H.P."/>
            <person name="Kyrpides N.C."/>
        </authorList>
    </citation>
    <scope>NUCLEOTIDE SEQUENCE</scope>
    <source>
        <strain evidence="3">DSM 17368 / JCM 12287 / NRRL B-23963</strain>
    </source>
</reference>